<feature type="signal peptide" evidence="2">
    <location>
        <begin position="1"/>
        <end position="16"/>
    </location>
</feature>
<accession>A0A5A7N2B7</accession>
<reference evidence="3 4" key="1">
    <citation type="submission" date="2019-09" db="EMBL/GenBank/DDBJ databases">
        <title>NBRP : Genome information of microbial organism related human and environment.</title>
        <authorList>
            <person name="Hattori M."/>
            <person name="Oshima K."/>
            <person name="Inaba H."/>
            <person name="Suda W."/>
            <person name="Sakamoto M."/>
            <person name="Iino T."/>
            <person name="Kitahara M."/>
            <person name="Oshida Y."/>
            <person name="Iida T."/>
            <person name="Kudo T."/>
            <person name="Itoh T."/>
            <person name="Ohkuma M."/>
        </authorList>
    </citation>
    <scope>NUCLEOTIDE SEQUENCE [LARGE SCALE GENOMIC DNA]</scope>
    <source>
        <strain evidence="3 4">Q-1</strain>
    </source>
</reference>
<evidence type="ECO:0000313" key="3">
    <source>
        <dbReference type="EMBL" id="GER02432.1"/>
    </source>
</evidence>
<dbReference type="EMBL" id="BKCN01000001">
    <property type="protein sequence ID" value="GER02432.1"/>
    <property type="molecule type" value="Genomic_DNA"/>
</dbReference>
<feature type="compositionally biased region" description="Basic and acidic residues" evidence="1">
    <location>
        <begin position="78"/>
        <end position="91"/>
    </location>
</feature>
<comment type="caution">
    <text evidence="3">The sequence shown here is derived from an EMBL/GenBank/DDBJ whole genome shotgun (WGS) entry which is preliminary data.</text>
</comment>
<keyword evidence="2" id="KW-0732">Signal</keyword>
<evidence type="ECO:0000313" key="4">
    <source>
        <dbReference type="Proteomes" id="UP000324996"/>
    </source>
</evidence>
<sequence length="239" mass="27301">MMIGLLLVFWASGAWADPVLEAVRAEAASISADDYRLIRIYTDNSGKTRQRRAAYDPTRPDGEEWLLLERNEQPPSDKYQRKYEQSEERGAPETYGRILNYLDGEVSLLSRTKEQSTYQIRRLGVGSILLEGDDISDRISGEAVIDTRTNKPLVTEIRLKVEESFKPHWLVRIHEGTGVIRFERLADGTPVIRQQSLAVSGGQPFGSIDYRVEFLYRDYQPVREDRPSVKTSSTAKHRP</sequence>
<name>A0A5A7N2B7_9PROT</name>
<evidence type="ECO:0000256" key="2">
    <source>
        <dbReference type="SAM" id="SignalP"/>
    </source>
</evidence>
<gene>
    <name evidence="3" type="ORF">JCM17846_01140</name>
</gene>
<evidence type="ECO:0000256" key="1">
    <source>
        <dbReference type="SAM" id="MobiDB-lite"/>
    </source>
</evidence>
<dbReference type="AlphaFoldDB" id="A0A5A7N2B7"/>
<proteinExistence type="predicted"/>
<feature type="region of interest" description="Disordered" evidence="1">
    <location>
        <begin position="63"/>
        <end position="91"/>
    </location>
</feature>
<feature type="compositionally biased region" description="Basic and acidic residues" evidence="1">
    <location>
        <begin position="63"/>
        <end position="72"/>
    </location>
</feature>
<dbReference type="Proteomes" id="UP000324996">
    <property type="component" value="Unassembled WGS sequence"/>
</dbReference>
<keyword evidence="4" id="KW-1185">Reference proteome</keyword>
<organism evidence="3 4">
    <name type="scientific">Iodidimonas nitroreducens</name>
    <dbReference type="NCBI Taxonomy" id="1236968"/>
    <lineage>
        <taxon>Bacteria</taxon>
        <taxon>Pseudomonadati</taxon>
        <taxon>Pseudomonadota</taxon>
        <taxon>Alphaproteobacteria</taxon>
        <taxon>Iodidimonadales</taxon>
        <taxon>Iodidimonadaceae</taxon>
        <taxon>Iodidimonas</taxon>
    </lineage>
</organism>
<protein>
    <submittedName>
        <fullName evidence="3">Uncharacterized protein</fullName>
    </submittedName>
</protein>
<feature type="chain" id="PRO_5022960446" evidence="2">
    <location>
        <begin position="17"/>
        <end position="239"/>
    </location>
</feature>